<proteinExistence type="predicted"/>
<name>A0ACC5YZ44_9TELE</name>
<keyword evidence="2" id="KW-1185">Reference proteome</keyword>
<comment type="caution">
    <text evidence="1">The sequence shown here is derived from an EMBL/GenBank/DDBJ whole genome shotgun (WGS) entry which is preliminary data.</text>
</comment>
<protein>
    <submittedName>
        <fullName evidence="1">Uncharacterized protein</fullName>
    </submittedName>
</protein>
<evidence type="ECO:0000313" key="2">
    <source>
        <dbReference type="Proteomes" id="UP000830395"/>
    </source>
</evidence>
<sequence length="131" mass="14778">MTPAMFAFAIVAGSLWIILELSTTLIERMQVQELVLSLWISGLEKLFHWICSTPTTVLFGLGALTAMLAFWLATRPRALMPPCDLHHQSEEVEGGGHRSMLVDDPKLFTHYYEDTKTLYEAFQRGLHITGV</sequence>
<dbReference type="Proteomes" id="UP000830395">
    <property type="component" value="Chromosome 15"/>
</dbReference>
<gene>
    <name evidence="1" type="ORF">PDJAM_G00065630</name>
</gene>
<dbReference type="EMBL" id="CM040989">
    <property type="protein sequence ID" value="MCJ8741004.1"/>
    <property type="molecule type" value="Genomic_DNA"/>
</dbReference>
<accession>A0ACC5YZ44</accession>
<feature type="non-terminal residue" evidence="1">
    <location>
        <position position="131"/>
    </location>
</feature>
<evidence type="ECO:0000313" key="1">
    <source>
        <dbReference type="EMBL" id="MCJ8741004.1"/>
    </source>
</evidence>
<reference evidence="1" key="1">
    <citation type="submission" date="2020-02" db="EMBL/GenBank/DDBJ databases">
        <title>Genome sequencing of the panga catfish, Pangasius djambal.</title>
        <authorList>
            <person name="Wen M."/>
            <person name="Zahm M."/>
            <person name="Roques C."/>
            <person name="Cabau C."/>
            <person name="Klopp C."/>
            <person name="Donnadieu C."/>
            <person name="Jouanno E."/>
            <person name="Avarre J.-C."/>
            <person name="Campet M."/>
            <person name="Ha T."/>
            <person name="Dugue R."/>
            <person name="Lampietro C."/>
            <person name="Louis A."/>
            <person name="Herpin A."/>
            <person name="Echchiki A."/>
            <person name="Berthelot C."/>
            <person name="Parey E."/>
            <person name="Roest-Crollius H."/>
            <person name="Braasch I."/>
            <person name="Postlethwait J.H."/>
            <person name="Bobe J."/>
            <person name="Montfort J."/>
            <person name="Bouchez O."/>
            <person name="Begum T."/>
            <person name="Schartl M."/>
            <person name="Gustiano R."/>
            <person name="Guiguen Y."/>
        </authorList>
    </citation>
    <scope>NUCLEOTIDE SEQUENCE</scope>
    <source>
        <strain evidence="1">Pdj_M5554</strain>
    </source>
</reference>
<organism evidence="1 2">
    <name type="scientific">Pangasius djambal</name>
    <dbReference type="NCBI Taxonomy" id="1691987"/>
    <lineage>
        <taxon>Eukaryota</taxon>
        <taxon>Metazoa</taxon>
        <taxon>Chordata</taxon>
        <taxon>Craniata</taxon>
        <taxon>Vertebrata</taxon>
        <taxon>Euteleostomi</taxon>
        <taxon>Actinopterygii</taxon>
        <taxon>Neopterygii</taxon>
        <taxon>Teleostei</taxon>
        <taxon>Ostariophysi</taxon>
        <taxon>Siluriformes</taxon>
        <taxon>Pangasiidae</taxon>
        <taxon>Pangasius</taxon>
    </lineage>
</organism>